<dbReference type="RefSeq" id="XP_053021174.1">
    <property type="nucleotide sequence ID" value="XM_053169932.1"/>
</dbReference>
<organism evidence="2 3">
    <name type="scientific">Puccinia triticina</name>
    <dbReference type="NCBI Taxonomy" id="208348"/>
    <lineage>
        <taxon>Eukaryota</taxon>
        <taxon>Fungi</taxon>
        <taxon>Dikarya</taxon>
        <taxon>Basidiomycota</taxon>
        <taxon>Pucciniomycotina</taxon>
        <taxon>Pucciniomycetes</taxon>
        <taxon>Pucciniales</taxon>
        <taxon>Pucciniaceae</taxon>
        <taxon>Puccinia</taxon>
    </lineage>
</organism>
<accession>A0ABY7CK57</accession>
<dbReference type="Proteomes" id="UP001164743">
    <property type="component" value="Chromosome 6A"/>
</dbReference>
<dbReference type="GeneID" id="77810827"/>
<evidence type="ECO:0008006" key="4">
    <source>
        <dbReference type="Google" id="ProtNLM"/>
    </source>
</evidence>
<evidence type="ECO:0000313" key="3">
    <source>
        <dbReference type="Proteomes" id="UP001164743"/>
    </source>
</evidence>
<keyword evidence="3" id="KW-1185">Reference proteome</keyword>
<evidence type="ECO:0000256" key="1">
    <source>
        <dbReference type="SAM" id="MobiDB-lite"/>
    </source>
</evidence>
<protein>
    <recommendedName>
        <fullName evidence="4">Lipoprotein</fullName>
    </recommendedName>
</protein>
<sequence length="55" mass="5924">MNRLSLKVFSFPLTILKGCETSEKAAGEPGASDHPGTPFDSRSSTATHHRPAQQQ</sequence>
<gene>
    <name evidence="2" type="ORF">PtA15_6A247</name>
</gene>
<reference evidence="2" key="1">
    <citation type="submission" date="2022-10" db="EMBL/GenBank/DDBJ databases">
        <title>Puccinia triticina Genome sequencing and assembly.</title>
        <authorList>
            <person name="Li C."/>
        </authorList>
    </citation>
    <scope>NUCLEOTIDE SEQUENCE</scope>
    <source>
        <strain evidence="2">Pt15</strain>
    </source>
</reference>
<proteinExistence type="predicted"/>
<feature type="region of interest" description="Disordered" evidence="1">
    <location>
        <begin position="22"/>
        <end position="55"/>
    </location>
</feature>
<dbReference type="EMBL" id="CP110426">
    <property type="protein sequence ID" value="WAQ85619.1"/>
    <property type="molecule type" value="Genomic_DNA"/>
</dbReference>
<name>A0ABY7CK57_9BASI</name>
<evidence type="ECO:0000313" key="2">
    <source>
        <dbReference type="EMBL" id="WAQ85619.1"/>
    </source>
</evidence>